<dbReference type="Proteomes" id="UP001159100">
    <property type="component" value="Unassembled WGS sequence"/>
</dbReference>
<name>A0ABT6QQL0_9PSED</name>
<sequence length="263" mass="30970">MTTLVTQPLPSFKKPPINEVVFGCQFEQLREIKVTHFGELWSRLKNDFPKVEHALPIINFEGVVPEDRQTGLPFIRTWFINNTDSRLIQFQPDRFYYNWRKKEGELAYPRYAEVFSCFERHFKTFVGFVSENNLGPLSPTFWELTYTNYILLDEIQISLSELFKDLHWTRDQNRFLPDPINPVWAASFNMPDEAGTLVVKFSSGKIQGHETKVQILELAARGPVRERSEAAMEQWFGLAREWIVRGFTDLTSKKAHDFWEREK</sequence>
<keyword evidence="2" id="KW-1185">Reference proteome</keyword>
<dbReference type="InterPro" id="IPR026349">
    <property type="entry name" value="CHP04255"/>
</dbReference>
<proteinExistence type="predicted"/>
<comment type="caution">
    <text evidence="1">The sequence shown here is derived from an EMBL/GenBank/DDBJ whole genome shotgun (WGS) entry which is preliminary data.</text>
</comment>
<reference evidence="1 2" key="1">
    <citation type="submission" date="2023-02" db="EMBL/GenBank/DDBJ databases">
        <title>Pseudomonas chrutzelriedensis sp. nov., a potently antifungal strain isolated from moss.</title>
        <authorList>
            <person name="Schnyder A."/>
            <person name="Kalawong R."/>
            <person name="Eberl L."/>
            <person name="Agnoli K."/>
        </authorList>
    </citation>
    <scope>NUCLEOTIDE SEQUENCE [LARGE SCALE GENOMIC DNA]</scope>
    <source>
        <strain evidence="1 2">681</strain>
    </source>
</reference>
<gene>
    <name evidence="1" type="ORF">POF45_16955</name>
</gene>
<dbReference type="EMBL" id="JARBWL010000002">
    <property type="protein sequence ID" value="MDI2593104.1"/>
    <property type="molecule type" value="Genomic_DNA"/>
</dbReference>
<dbReference type="NCBIfam" id="TIGR04255">
    <property type="entry name" value="sporadTIGR04255"/>
    <property type="match status" value="1"/>
</dbReference>
<accession>A0ABT6QQL0</accession>
<protein>
    <submittedName>
        <fullName evidence="1">TIGR04255 family protein</fullName>
    </submittedName>
</protein>
<evidence type="ECO:0000313" key="2">
    <source>
        <dbReference type="Proteomes" id="UP001159100"/>
    </source>
</evidence>
<organism evidence="1 2">
    <name type="scientific">Pseudomonas fungipugnans</name>
    <dbReference type="NCBI Taxonomy" id="3024217"/>
    <lineage>
        <taxon>Bacteria</taxon>
        <taxon>Pseudomonadati</taxon>
        <taxon>Pseudomonadota</taxon>
        <taxon>Gammaproteobacteria</taxon>
        <taxon>Pseudomonadales</taxon>
        <taxon>Pseudomonadaceae</taxon>
        <taxon>Pseudomonas</taxon>
    </lineage>
</organism>
<dbReference type="RefSeq" id="WP_282316186.1">
    <property type="nucleotide sequence ID" value="NZ_JARBWL010000002.1"/>
</dbReference>
<evidence type="ECO:0000313" key="1">
    <source>
        <dbReference type="EMBL" id="MDI2593104.1"/>
    </source>
</evidence>